<sequence>MCIPYSLQPHSELAPCVMPRYRRSPGFPTFTVPLSPPACILCECFCHAMPFRLLCKSCWMAVNGWPEGWAWSAWLVVVFPRLPPDPAWLVTFLCFSLGSELRTVEGFHFLTREPGHHCNILARPDHGCKPPFNLAQWHCPTLRFELSQLAAKPGVARNWTGIWDLVLTGPLALC</sequence>
<name>A0AAE0JDA0_9PEZI</name>
<dbReference type="AlphaFoldDB" id="A0AAE0JDA0"/>
<reference evidence="1" key="1">
    <citation type="journal article" date="2023" name="Mol. Phylogenet. Evol.">
        <title>Genome-scale phylogeny and comparative genomics of the fungal order Sordariales.</title>
        <authorList>
            <person name="Hensen N."/>
            <person name="Bonometti L."/>
            <person name="Westerberg I."/>
            <person name="Brannstrom I.O."/>
            <person name="Guillou S."/>
            <person name="Cros-Aarteil S."/>
            <person name="Calhoun S."/>
            <person name="Haridas S."/>
            <person name="Kuo A."/>
            <person name="Mondo S."/>
            <person name="Pangilinan J."/>
            <person name="Riley R."/>
            <person name="LaButti K."/>
            <person name="Andreopoulos B."/>
            <person name="Lipzen A."/>
            <person name="Chen C."/>
            <person name="Yan M."/>
            <person name="Daum C."/>
            <person name="Ng V."/>
            <person name="Clum A."/>
            <person name="Steindorff A."/>
            <person name="Ohm R.A."/>
            <person name="Martin F."/>
            <person name="Silar P."/>
            <person name="Natvig D.O."/>
            <person name="Lalanne C."/>
            <person name="Gautier V."/>
            <person name="Ament-Velasquez S.L."/>
            <person name="Kruys A."/>
            <person name="Hutchinson M.I."/>
            <person name="Powell A.J."/>
            <person name="Barry K."/>
            <person name="Miller A.N."/>
            <person name="Grigoriev I.V."/>
            <person name="Debuchy R."/>
            <person name="Gladieux P."/>
            <person name="Hiltunen Thoren M."/>
            <person name="Johannesson H."/>
        </authorList>
    </citation>
    <scope>NUCLEOTIDE SEQUENCE</scope>
    <source>
        <strain evidence="1">CBS 560.94</strain>
    </source>
</reference>
<keyword evidence="2" id="KW-1185">Reference proteome</keyword>
<protein>
    <submittedName>
        <fullName evidence="1">Uncharacterized protein</fullName>
    </submittedName>
</protein>
<evidence type="ECO:0000313" key="1">
    <source>
        <dbReference type="EMBL" id="KAK3342946.1"/>
    </source>
</evidence>
<dbReference type="Proteomes" id="UP001278500">
    <property type="component" value="Unassembled WGS sequence"/>
</dbReference>
<evidence type="ECO:0000313" key="2">
    <source>
        <dbReference type="Proteomes" id="UP001278500"/>
    </source>
</evidence>
<reference evidence="1" key="2">
    <citation type="submission" date="2023-06" db="EMBL/GenBank/DDBJ databases">
        <authorList>
            <consortium name="Lawrence Berkeley National Laboratory"/>
            <person name="Haridas S."/>
            <person name="Hensen N."/>
            <person name="Bonometti L."/>
            <person name="Westerberg I."/>
            <person name="Brannstrom I.O."/>
            <person name="Guillou S."/>
            <person name="Cros-Aarteil S."/>
            <person name="Calhoun S."/>
            <person name="Kuo A."/>
            <person name="Mondo S."/>
            <person name="Pangilinan J."/>
            <person name="Riley R."/>
            <person name="Labutti K."/>
            <person name="Andreopoulos B."/>
            <person name="Lipzen A."/>
            <person name="Chen C."/>
            <person name="Yanf M."/>
            <person name="Daum C."/>
            <person name="Ng V."/>
            <person name="Clum A."/>
            <person name="Steindorff A."/>
            <person name="Ohm R."/>
            <person name="Martin F."/>
            <person name="Silar P."/>
            <person name="Natvig D."/>
            <person name="Lalanne C."/>
            <person name="Gautier V."/>
            <person name="Ament-Velasquez S.L."/>
            <person name="Kruys A."/>
            <person name="Hutchinson M.I."/>
            <person name="Powell A.J."/>
            <person name="Barry K."/>
            <person name="Miller A.N."/>
            <person name="Grigoriev I.V."/>
            <person name="Debuchy R."/>
            <person name="Gladieux P."/>
            <person name="Thoren M.H."/>
            <person name="Johannesson H."/>
        </authorList>
    </citation>
    <scope>NUCLEOTIDE SEQUENCE</scope>
    <source>
        <strain evidence="1">CBS 560.94</strain>
    </source>
</reference>
<dbReference type="EMBL" id="JAUEPP010000005">
    <property type="protein sequence ID" value="KAK3342946.1"/>
    <property type="molecule type" value="Genomic_DNA"/>
</dbReference>
<comment type="caution">
    <text evidence="1">The sequence shown here is derived from an EMBL/GenBank/DDBJ whole genome shotgun (WGS) entry which is preliminary data.</text>
</comment>
<gene>
    <name evidence="1" type="ORF">B0H65DRAFT_234527</name>
</gene>
<dbReference type="GeneID" id="87859392"/>
<organism evidence="1 2">
    <name type="scientific">Neurospora tetraspora</name>
    <dbReference type="NCBI Taxonomy" id="94610"/>
    <lineage>
        <taxon>Eukaryota</taxon>
        <taxon>Fungi</taxon>
        <taxon>Dikarya</taxon>
        <taxon>Ascomycota</taxon>
        <taxon>Pezizomycotina</taxon>
        <taxon>Sordariomycetes</taxon>
        <taxon>Sordariomycetidae</taxon>
        <taxon>Sordariales</taxon>
        <taxon>Sordariaceae</taxon>
        <taxon>Neurospora</taxon>
    </lineage>
</organism>
<accession>A0AAE0JDA0</accession>
<proteinExistence type="predicted"/>
<dbReference type="RefSeq" id="XP_062680739.1">
    <property type="nucleotide sequence ID" value="XM_062822238.1"/>
</dbReference>